<comment type="caution">
    <text evidence="1">The sequence shown here is derived from an EMBL/GenBank/DDBJ whole genome shotgun (WGS) entry which is preliminary data.</text>
</comment>
<dbReference type="RefSeq" id="WP_189071052.1">
    <property type="nucleotide sequence ID" value="NZ_BMPE01000034.1"/>
</dbReference>
<proteinExistence type="predicted"/>
<evidence type="ECO:0000313" key="2">
    <source>
        <dbReference type="Proteomes" id="UP000604341"/>
    </source>
</evidence>
<dbReference type="Proteomes" id="UP000604341">
    <property type="component" value="Unassembled WGS sequence"/>
</dbReference>
<reference evidence="2" key="1">
    <citation type="journal article" date="2019" name="Int. J. Syst. Evol. Microbiol.">
        <title>The Global Catalogue of Microorganisms (GCM) 10K type strain sequencing project: providing services to taxonomists for standard genome sequencing and annotation.</title>
        <authorList>
            <consortium name="The Broad Institute Genomics Platform"/>
            <consortium name="The Broad Institute Genome Sequencing Center for Infectious Disease"/>
            <person name="Wu L."/>
            <person name="Ma J."/>
        </authorList>
    </citation>
    <scope>NUCLEOTIDE SEQUENCE [LARGE SCALE GENOMIC DNA]</scope>
    <source>
        <strain evidence="2">JCM 19173</strain>
    </source>
</reference>
<evidence type="ECO:0000313" key="1">
    <source>
        <dbReference type="EMBL" id="GGL19692.1"/>
    </source>
</evidence>
<gene>
    <name evidence="1" type="ORF">GCM10010844_43340</name>
</gene>
<dbReference type="EMBL" id="BMPE01000034">
    <property type="protein sequence ID" value="GGL19692.1"/>
    <property type="molecule type" value="Genomic_DNA"/>
</dbReference>
<dbReference type="InterPro" id="IPR016181">
    <property type="entry name" value="Acyl_CoA_acyltransferase"/>
</dbReference>
<sequence length="196" mass="23177">MTLNPDQMLVPTAFVTAHVMFRRQQLEDNEGDYDAVMDSRHDLRVWSDSPWPEDGFTREENAADLSMHMGEHDRDEGYGFSIFRTDNRQFLGSLYFHPVAPFRDHYAPSPHADARLRPLDVRVEYWLRRGTDAALHQDVLQGVQTWLKRDWWFQGVTFGSRRNMHEQRRRYEAAGLTELTQLVARDGERRFHFHVS</sequence>
<evidence type="ECO:0008006" key="3">
    <source>
        <dbReference type="Google" id="ProtNLM"/>
    </source>
</evidence>
<name>A0ABQ2FRI9_9DEIO</name>
<organism evidence="1 2">
    <name type="scientific">Deinococcus radiotolerans</name>
    <dbReference type="NCBI Taxonomy" id="1309407"/>
    <lineage>
        <taxon>Bacteria</taxon>
        <taxon>Thermotogati</taxon>
        <taxon>Deinococcota</taxon>
        <taxon>Deinococci</taxon>
        <taxon>Deinococcales</taxon>
        <taxon>Deinococcaceae</taxon>
        <taxon>Deinococcus</taxon>
    </lineage>
</organism>
<dbReference type="Gene3D" id="3.40.630.30">
    <property type="match status" value="1"/>
</dbReference>
<keyword evidence="2" id="KW-1185">Reference proteome</keyword>
<protein>
    <recommendedName>
        <fullName evidence="3">N-acetyltransferase domain-containing protein</fullName>
    </recommendedName>
</protein>
<dbReference type="SUPFAM" id="SSF55729">
    <property type="entry name" value="Acyl-CoA N-acyltransferases (Nat)"/>
    <property type="match status" value="1"/>
</dbReference>
<accession>A0ABQ2FRI9</accession>